<keyword evidence="3" id="KW-1185">Reference proteome</keyword>
<dbReference type="Gene3D" id="3.30.559.10">
    <property type="entry name" value="Chloramphenicol acetyltransferase-like domain"/>
    <property type="match status" value="2"/>
</dbReference>
<evidence type="ECO:0000256" key="1">
    <source>
        <dbReference type="ARBA" id="ARBA00022679"/>
    </source>
</evidence>
<dbReference type="EMBL" id="OZ075136">
    <property type="protein sequence ID" value="CAL5004537.1"/>
    <property type="molecule type" value="Genomic_DNA"/>
</dbReference>
<dbReference type="PANTHER" id="PTHR31896">
    <property type="entry name" value="FAMILY REGULATORY PROTEIN, PUTATIVE (AFU_ORTHOLOGUE AFUA_3G14730)-RELATED"/>
    <property type="match status" value="1"/>
</dbReference>
<gene>
    <name evidence="2" type="ORF">URODEC1_LOCUS66948</name>
</gene>
<keyword evidence="1" id="KW-0808">Transferase</keyword>
<proteinExistence type="predicted"/>
<protein>
    <recommendedName>
        <fullName evidence="4">Acetyltransferase</fullName>
    </recommendedName>
</protein>
<reference evidence="2 3" key="2">
    <citation type="submission" date="2024-10" db="EMBL/GenBank/DDBJ databases">
        <authorList>
            <person name="Ryan C."/>
        </authorList>
    </citation>
    <scope>NUCLEOTIDE SEQUENCE [LARGE SCALE GENOMIC DNA]</scope>
</reference>
<accession>A0ABC9BMN9</accession>
<dbReference type="PANTHER" id="PTHR31896:SF9">
    <property type="entry name" value="OS08G0111500 PROTEIN"/>
    <property type="match status" value="1"/>
</dbReference>
<dbReference type="InterPro" id="IPR023213">
    <property type="entry name" value="CAT-like_dom_sf"/>
</dbReference>
<name>A0ABC9BMN9_9POAL</name>
<dbReference type="GO" id="GO:0016747">
    <property type="term" value="F:acyltransferase activity, transferring groups other than amino-acyl groups"/>
    <property type="evidence" value="ECO:0007669"/>
    <property type="project" value="UniProtKB-ARBA"/>
</dbReference>
<dbReference type="Pfam" id="PF02458">
    <property type="entry name" value="Transferase"/>
    <property type="match status" value="1"/>
</dbReference>
<dbReference type="Proteomes" id="UP001497457">
    <property type="component" value="Chromosome 26rd"/>
</dbReference>
<dbReference type="AlphaFoldDB" id="A0ABC9BMN9"/>
<sequence>MDGRATGVGGGVRVVSRRMVLPLMPPPPALKEEEVDLIHLTPLDLRLVRTDYIQNGILLPTPPISGNTLDDALGSSFARALRLFYPFAGRLAADERGDGTVTVSLRCTGEGAEFVHATAPGVAAADITSSVYTPPVVSELHSFDPALAVSAAAIEAIPLLSAQVTELDDGVFIGVTLSHAVADGTALWHFLNTWSEIHRRGEGDVDDGELSTLPPVLRRRWIGDTWPVPIPLPFSKLEHIARPEFDRTSIQECFLTFSAASVKNLTARANGELLAGGTSTTATAGAAISPLQAVMAHLWRAVCRARRLPAEQGTSYSVVVDCRGRVDGMPPGYVGNVVAFGKAEATAGEVEEKGLGWAAWLLHRAVAASVDEGNNNVMRESMERWARRPEFVFMTSLSSAAGAAALATGSSTWLDVFGNDFGWGRPVTVRSGKGNKADGKAAVFEGPEPGDVSVELCISPDVMERLVADEEFMDAVSLPAKGLTVHGSS</sequence>
<organism evidence="2 3">
    <name type="scientific">Urochloa decumbens</name>
    <dbReference type="NCBI Taxonomy" id="240449"/>
    <lineage>
        <taxon>Eukaryota</taxon>
        <taxon>Viridiplantae</taxon>
        <taxon>Streptophyta</taxon>
        <taxon>Embryophyta</taxon>
        <taxon>Tracheophyta</taxon>
        <taxon>Spermatophyta</taxon>
        <taxon>Magnoliopsida</taxon>
        <taxon>Liliopsida</taxon>
        <taxon>Poales</taxon>
        <taxon>Poaceae</taxon>
        <taxon>PACMAD clade</taxon>
        <taxon>Panicoideae</taxon>
        <taxon>Panicodae</taxon>
        <taxon>Paniceae</taxon>
        <taxon>Melinidinae</taxon>
        <taxon>Urochloa</taxon>
    </lineage>
</organism>
<evidence type="ECO:0000313" key="2">
    <source>
        <dbReference type="EMBL" id="CAL5004537.1"/>
    </source>
</evidence>
<reference evidence="3" key="1">
    <citation type="submission" date="2024-06" db="EMBL/GenBank/DDBJ databases">
        <authorList>
            <person name="Ryan C."/>
        </authorList>
    </citation>
    <scope>NUCLEOTIDE SEQUENCE [LARGE SCALE GENOMIC DNA]</scope>
</reference>
<evidence type="ECO:0000313" key="3">
    <source>
        <dbReference type="Proteomes" id="UP001497457"/>
    </source>
</evidence>
<dbReference type="InterPro" id="IPR051283">
    <property type="entry name" value="Sec_Metabolite_Acyltrans"/>
</dbReference>
<evidence type="ECO:0008006" key="4">
    <source>
        <dbReference type="Google" id="ProtNLM"/>
    </source>
</evidence>